<dbReference type="Proteomes" id="UP000053144">
    <property type="component" value="Chromosome 8"/>
</dbReference>
<dbReference type="EMBL" id="CM003378">
    <property type="protein sequence ID" value="KOM50338.1"/>
    <property type="molecule type" value="Genomic_DNA"/>
</dbReference>
<proteinExistence type="predicted"/>
<accession>A0A0L9V5S3</accession>
<reference evidence="2" key="1">
    <citation type="journal article" date="2015" name="Proc. Natl. Acad. Sci. U.S.A.">
        <title>Genome sequencing of adzuki bean (Vigna angularis) provides insight into high starch and low fat accumulation and domestication.</title>
        <authorList>
            <person name="Yang K."/>
            <person name="Tian Z."/>
            <person name="Chen C."/>
            <person name="Luo L."/>
            <person name="Zhao B."/>
            <person name="Wang Z."/>
            <person name="Yu L."/>
            <person name="Li Y."/>
            <person name="Sun Y."/>
            <person name="Li W."/>
            <person name="Chen Y."/>
            <person name="Li Y."/>
            <person name="Zhang Y."/>
            <person name="Ai D."/>
            <person name="Zhao J."/>
            <person name="Shang C."/>
            <person name="Ma Y."/>
            <person name="Wu B."/>
            <person name="Wang M."/>
            <person name="Gao L."/>
            <person name="Sun D."/>
            <person name="Zhang P."/>
            <person name="Guo F."/>
            <person name="Wang W."/>
            <person name="Li Y."/>
            <person name="Wang J."/>
            <person name="Varshney R.K."/>
            <person name="Wang J."/>
            <person name="Ling H.Q."/>
            <person name="Wan P."/>
        </authorList>
    </citation>
    <scope>NUCLEOTIDE SEQUENCE</scope>
    <source>
        <strain evidence="2">cv. Jingnong 6</strain>
    </source>
</reference>
<sequence length="143" mass="16537">MKKISVREGGEQKRFQRIRIRDGVSGYTVNEEIDAKSYPVTVMCIRIRHGLHVTAWIRLHSPSSFPASPPVWFVVGRVWRGEGEVVDEGGGWTHMRMLRRTQIWCYWFKYDRTNDLFVMVCDAGLVRVVKDKLEHSIASSSVV</sequence>
<name>A0A0L9V5S3_PHAAN</name>
<dbReference type="AlphaFoldDB" id="A0A0L9V5S3"/>
<protein>
    <submittedName>
        <fullName evidence="1">Uncharacterized protein</fullName>
    </submittedName>
</protein>
<organism evidence="1 2">
    <name type="scientific">Phaseolus angularis</name>
    <name type="common">Azuki bean</name>
    <name type="synonym">Vigna angularis</name>
    <dbReference type="NCBI Taxonomy" id="3914"/>
    <lineage>
        <taxon>Eukaryota</taxon>
        <taxon>Viridiplantae</taxon>
        <taxon>Streptophyta</taxon>
        <taxon>Embryophyta</taxon>
        <taxon>Tracheophyta</taxon>
        <taxon>Spermatophyta</taxon>
        <taxon>Magnoliopsida</taxon>
        <taxon>eudicotyledons</taxon>
        <taxon>Gunneridae</taxon>
        <taxon>Pentapetalae</taxon>
        <taxon>rosids</taxon>
        <taxon>fabids</taxon>
        <taxon>Fabales</taxon>
        <taxon>Fabaceae</taxon>
        <taxon>Papilionoideae</taxon>
        <taxon>50 kb inversion clade</taxon>
        <taxon>NPAAA clade</taxon>
        <taxon>indigoferoid/millettioid clade</taxon>
        <taxon>Phaseoleae</taxon>
        <taxon>Vigna</taxon>
    </lineage>
</organism>
<evidence type="ECO:0000313" key="2">
    <source>
        <dbReference type="Proteomes" id="UP000053144"/>
    </source>
</evidence>
<gene>
    <name evidence="1" type="ORF">LR48_Vigan08g116500</name>
</gene>
<evidence type="ECO:0000313" key="1">
    <source>
        <dbReference type="EMBL" id="KOM50338.1"/>
    </source>
</evidence>
<dbReference type="Gramene" id="KOM50338">
    <property type="protein sequence ID" value="KOM50338"/>
    <property type="gene ID" value="LR48_Vigan08g116500"/>
</dbReference>